<reference evidence="2" key="1">
    <citation type="journal article" date="2019" name="bioRxiv">
        <title>The Genome of the Zebra Mussel, Dreissena polymorpha: A Resource for Invasive Species Research.</title>
        <authorList>
            <person name="McCartney M.A."/>
            <person name="Auch B."/>
            <person name="Kono T."/>
            <person name="Mallez S."/>
            <person name="Zhang Y."/>
            <person name="Obille A."/>
            <person name="Becker A."/>
            <person name="Abrahante J.E."/>
            <person name="Garbe J."/>
            <person name="Badalamenti J.P."/>
            <person name="Herman A."/>
            <person name="Mangelson H."/>
            <person name="Liachko I."/>
            <person name="Sullivan S."/>
            <person name="Sone E.D."/>
            <person name="Koren S."/>
            <person name="Silverstein K.A.T."/>
            <person name="Beckman K.B."/>
            <person name="Gohl D.M."/>
        </authorList>
    </citation>
    <scope>NUCLEOTIDE SEQUENCE</scope>
    <source>
        <strain evidence="2">Duluth1</strain>
        <tissue evidence="2">Whole animal</tissue>
    </source>
</reference>
<dbReference type="Proteomes" id="UP000828390">
    <property type="component" value="Unassembled WGS sequence"/>
</dbReference>
<sequence length="117" mass="12955">MPLHRCHILRFLPCAWPRKDIESSPEIAQGIESSLDIAQCIYARACAGHISSPEIAQGIGSSPEPTQGISRTFEGHSQGIGKKSRNCTGHIKSQTYAWHIPNLRKALSSHKKNLRRT</sequence>
<evidence type="ECO:0000313" key="2">
    <source>
        <dbReference type="EMBL" id="KAH3880439.1"/>
    </source>
</evidence>
<keyword evidence="3" id="KW-1185">Reference proteome</keyword>
<gene>
    <name evidence="2" type="ORF">DPMN_004353</name>
</gene>
<reference evidence="2" key="2">
    <citation type="submission" date="2020-11" db="EMBL/GenBank/DDBJ databases">
        <authorList>
            <person name="McCartney M.A."/>
            <person name="Auch B."/>
            <person name="Kono T."/>
            <person name="Mallez S."/>
            <person name="Becker A."/>
            <person name="Gohl D.M."/>
            <person name="Silverstein K.A.T."/>
            <person name="Koren S."/>
            <person name="Bechman K.B."/>
            <person name="Herman A."/>
            <person name="Abrahante J.E."/>
            <person name="Garbe J."/>
        </authorList>
    </citation>
    <scope>NUCLEOTIDE SEQUENCE</scope>
    <source>
        <strain evidence="2">Duluth1</strain>
        <tissue evidence="2">Whole animal</tissue>
    </source>
</reference>
<dbReference type="EMBL" id="JAIWYP010000001">
    <property type="protein sequence ID" value="KAH3880439.1"/>
    <property type="molecule type" value="Genomic_DNA"/>
</dbReference>
<name>A0A9D4RTH4_DREPO</name>
<proteinExistence type="predicted"/>
<evidence type="ECO:0000256" key="1">
    <source>
        <dbReference type="SAM" id="MobiDB-lite"/>
    </source>
</evidence>
<dbReference type="AlphaFoldDB" id="A0A9D4RTH4"/>
<feature type="compositionally biased region" description="Polar residues" evidence="1">
    <location>
        <begin position="59"/>
        <end position="70"/>
    </location>
</feature>
<evidence type="ECO:0000313" key="3">
    <source>
        <dbReference type="Proteomes" id="UP000828390"/>
    </source>
</evidence>
<organism evidence="2 3">
    <name type="scientific">Dreissena polymorpha</name>
    <name type="common">Zebra mussel</name>
    <name type="synonym">Mytilus polymorpha</name>
    <dbReference type="NCBI Taxonomy" id="45954"/>
    <lineage>
        <taxon>Eukaryota</taxon>
        <taxon>Metazoa</taxon>
        <taxon>Spiralia</taxon>
        <taxon>Lophotrochozoa</taxon>
        <taxon>Mollusca</taxon>
        <taxon>Bivalvia</taxon>
        <taxon>Autobranchia</taxon>
        <taxon>Heteroconchia</taxon>
        <taxon>Euheterodonta</taxon>
        <taxon>Imparidentia</taxon>
        <taxon>Neoheterodontei</taxon>
        <taxon>Myida</taxon>
        <taxon>Dreissenoidea</taxon>
        <taxon>Dreissenidae</taxon>
        <taxon>Dreissena</taxon>
    </lineage>
</organism>
<protein>
    <submittedName>
        <fullName evidence="2">Uncharacterized protein</fullName>
    </submittedName>
</protein>
<accession>A0A9D4RTH4</accession>
<comment type="caution">
    <text evidence="2">The sequence shown here is derived from an EMBL/GenBank/DDBJ whole genome shotgun (WGS) entry which is preliminary data.</text>
</comment>
<feature type="region of interest" description="Disordered" evidence="1">
    <location>
        <begin position="56"/>
        <end position="85"/>
    </location>
</feature>